<evidence type="ECO:0000313" key="8">
    <source>
        <dbReference type="Proteomes" id="UP000824250"/>
    </source>
</evidence>
<dbReference type="SUPFAM" id="SSF55729">
    <property type="entry name" value="Acyl-CoA N-acyltransferases (Nat)"/>
    <property type="match status" value="1"/>
</dbReference>
<keyword evidence="7" id="KW-0687">Ribonucleoprotein</keyword>
<dbReference type="InterPro" id="IPR016181">
    <property type="entry name" value="Acyl_CoA_acyltransferase"/>
</dbReference>
<keyword evidence="4" id="KW-0012">Acyltransferase</keyword>
<dbReference type="InterPro" id="IPR006464">
    <property type="entry name" value="AcTrfase_RimI/Ard1"/>
</dbReference>
<dbReference type="AlphaFoldDB" id="A0A9D1D546"/>
<comment type="caution">
    <text evidence="7">The sequence shown here is derived from an EMBL/GenBank/DDBJ whole genome shotgun (WGS) entry which is preliminary data.</text>
</comment>
<sequence>MVIEDLEQVAELEQRSFSDSWSKHLLEDMLNSELDEAWVLEEEPGTVAAYANFRFFSGEGELMRIAVLPEFRGRGYSRKLMERLEKSSLERGVPELTLEVRAGNEAAIRLYKSCGFQTEAVRKDYYRNPREDALILWRRGFLGIPT</sequence>
<dbReference type="Gene3D" id="3.40.630.30">
    <property type="match status" value="1"/>
</dbReference>
<dbReference type="CDD" id="cd04301">
    <property type="entry name" value="NAT_SF"/>
    <property type="match status" value="1"/>
</dbReference>
<dbReference type="GO" id="GO:0008999">
    <property type="term" value="F:protein-N-terminal-alanine acetyltransferase activity"/>
    <property type="evidence" value="ECO:0007669"/>
    <property type="project" value="UniProtKB-EC"/>
</dbReference>
<proteinExistence type="inferred from homology"/>
<dbReference type="GO" id="GO:0005737">
    <property type="term" value="C:cytoplasm"/>
    <property type="evidence" value="ECO:0007669"/>
    <property type="project" value="UniProtKB-SubCell"/>
</dbReference>
<evidence type="ECO:0000259" key="6">
    <source>
        <dbReference type="PROSITE" id="PS51186"/>
    </source>
</evidence>
<dbReference type="Proteomes" id="UP000824250">
    <property type="component" value="Unassembled WGS sequence"/>
</dbReference>
<dbReference type="PANTHER" id="PTHR43420">
    <property type="entry name" value="ACETYLTRANSFERASE"/>
    <property type="match status" value="1"/>
</dbReference>
<dbReference type="GO" id="GO:0005840">
    <property type="term" value="C:ribosome"/>
    <property type="evidence" value="ECO:0007669"/>
    <property type="project" value="UniProtKB-KW"/>
</dbReference>
<dbReference type="EMBL" id="DVGC01000041">
    <property type="protein sequence ID" value="HIR05821.1"/>
    <property type="molecule type" value="Genomic_DNA"/>
</dbReference>
<evidence type="ECO:0000256" key="3">
    <source>
        <dbReference type="ARBA" id="ARBA00022679"/>
    </source>
</evidence>
<feature type="domain" description="N-acetyltransferase" evidence="6">
    <location>
        <begin position="1"/>
        <end position="139"/>
    </location>
</feature>
<protein>
    <recommendedName>
        <fullName evidence="5">[Ribosomal protein bS18]-alanine N-acetyltransferase</fullName>
        <ecNumber evidence="5">2.3.1.266</ecNumber>
    </recommendedName>
</protein>
<dbReference type="NCBIfam" id="TIGR01575">
    <property type="entry name" value="rimI"/>
    <property type="match status" value="1"/>
</dbReference>
<evidence type="ECO:0000256" key="1">
    <source>
        <dbReference type="ARBA" id="ARBA00005395"/>
    </source>
</evidence>
<organism evidence="7 8">
    <name type="scientific">Candidatus Copromonas faecavium</name>
    <name type="common">nom. illeg.</name>
    <dbReference type="NCBI Taxonomy" id="2840740"/>
    <lineage>
        <taxon>Bacteria</taxon>
        <taxon>Bacillati</taxon>
        <taxon>Bacillota</taxon>
        <taxon>Clostridia</taxon>
        <taxon>Lachnospirales</taxon>
        <taxon>Lachnospiraceae</taxon>
        <taxon>Candidatus Copromonas (nom. illeg.)</taxon>
    </lineage>
</organism>
<accession>A0A9D1D546</accession>
<keyword evidence="3" id="KW-0808">Transferase</keyword>
<comment type="similarity">
    <text evidence="1 5">Belongs to the acetyltransferase family. RimI subfamily.</text>
</comment>
<dbReference type="EC" id="2.3.1.266" evidence="5"/>
<dbReference type="InterPro" id="IPR000182">
    <property type="entry name" value="GNAT_dom"/>
</dbReference>
<comment type="catalytic activity">
    <reaction evidence="5">
        <text>N-terminal L-alanyl-[ribosomal protein bS18] + acetyl-CoA = N-terminal N(alpha)-acetyl-L-alanyl-[ribosomal protein bS18] + CoA + H(+)</text>
        <dbReference type="Rhea" id="RHEA:43756"/>
        <dbReference type="Rhea" id="RHEA-COMP:10676"/>
        <dbReference type="Rhea" id="RHEA-COMP:10677"/>
        <dbReference type="ChEBI" id="CHEBI:15378"/>
        <dbReference type="ChEBI" id="CHEBI:57287"/>
        <dbReference type="ChEBI" id="CHEBI:57288"/>
        <dbReference type="ChEBI" id="CHEBI:64718"/>
        <dbReference type="ChEBI" id="CHEBI:83683"/>
        <dbReference type="EC" id="2.3.1.266"/>
    </reaction>
</comment>
<name>A0A9D1D546_9FIRM</name>
<keyword evidence="7" id="KW-0689">Ribosomal protein</keyword>
<evidence type="ECO:0000313" key="7">
    <source>
        <dbReference type="EMBL" id="HIR05821.1"/>
    </source>
</evidence>
<gene>
    <name evidence="7" type="primary">rimI</name>
    <name evidence="7" type="ORF">IAB28_07630</name>
</gene>
<dbReference type="PROSITE" id="PS51186">
    <property type="entry name" value="GNAT"/>
    <property type="match status" value="1"/>
</dbReference>
<evidence type="ECO:0000256" key="5">
    <source>
        <dbReference type="RuleBase" id="RU363094"/>
    </source>
</evidence>
<dbReference type="Pfam" id="PF00583">
    <property type="entry name" value="Acetyltransf_1"/>
    <property type="match status" value="1"/>
</dbReference>
<comment type="subcellular location">
    <subcellularLocation>
        <location evidence="5">Cytoplasm</location>
    </subcellularLocation>
</comment>
<comment type="function">
    <text evidence="5">Acetylates the N-terminal alanine of ribosomal protein bS18.</text>
</comment>
<reference evidence="7" key="2">
    <citation type="journal article" date="2021" name="PeerJ">
        <title>Extensive microbial diversity within the chicken gut microbiome revealed by metagenomics and culture.</title>
        <authorList>
            <person name="Gilroy R."/>
            <person name="Ravi A."/>
            <person name="Getino M."/>
            <person name="Pursley I."/>
            <person name="Horton D.L."/>
            <person name="Alikhan N.F."/>
            <person name="Baker D."/>
            <person name="Gharbi K."/>
            <person name="Hall N."/>
            <person name="Watson M."/>
            <person name="Adriaenssens E.M."/>
            <person name="Foster-Nyarko E."/>
            <person name="Jarju S."/>
            <person name="Secka A."/>
            <person name="Antonio M."/>
            <person name="Oren A."/>
            <person name="Chaudhuri R.R."/>
            <person name="La Ragione R."/>
            <person name="Hildebrand F."/>
            <person name="Pallen M.J."/>
        </authorList>
    </citation>
    <scope>NUCLEOTIDE SEQUENCE</scope>
    <source>
        <strain evidence="7">CHK180-2868</strain>
    </source>
</reference>
<evidence type="ECO:0000256" key="4">
    <source>
        <dbReference type="ARBA" id="ARBA00023315"/>
    </source>
</evidence>
<keyword evidence="2 5" id="KW-0963">Cytoplasm</keyword>
<reference evidence="7" key="1">
    <citation type="submission" date="2020-10" db="EMBL/GenBank/DDBJ databases">
        <authorList>
            <person name="Gilroy R."/>
        </authorList>
    </citation>
    <scope>NUCLEOTIDE SEQUENCE</scope>
    <source>
        <strain evidence="7">CHK180-2868</strain>
    </source>
</reference>
<dbReference type="InterPro" id="IPR050680">
    <property type="entry name" value="YpeA/RimI_acetyltransf"/>
</dbReference>
<dbReference type="PANTHER" id="PTHR43420:SF44">
    <property type="entry name" value="ACETYLTRANSFERASE YPEA"/>
    <property type="match status" value="1"/>
</dbReference>
<evidence type="ECO:0000256" key="2">
    <source>
        <dbReference type="ARBA" id="ARBA00022490"/>
    </source>
</evidence>